<dbReference type="InterPro" id="IPR003382">
    <property type="entry name" value="Flavoprotein"/>
</dbReference>
<dbReference type="AlphaFoldDB" id="A0A1H5RVF4"/>
<evidence type="ECO:0000313" key="9">
    <source>
        <dbReference type="EMBL" id="SEF42114.1"/>
    </source>
</evidence>
<evidence type="ECO:0000256" key="5">
    <source>
        <dbReference type="ARBA" id="ARBA00050612"/>
    </source>
</evidence>
<evidence type="ECO:0000256" key="6">
    <source>
        <dbReference type="ARBA" id="ARBA00060793"/>
    </source>
</evidence>
<evidence type="ECO:0000256" key="1">
    <source>
        <dbReference type="ARBA" id="ARBA00022602"/>
    </source>
</evidence>
<evidence type="ECO:0000256" key="7">
    <source>
        <dbReference type="HAMAP-Rule" id="MF_01984"/>
    </source>
</evidence>
<dbReference type="FunFam" id="3.40.50.1950:FF:000001">
    <property type="entry name" value="Flavin prenyltransferase UbiX"/>
    <property type="match status" value="1"/>
</dbReference>
<accession>A0A1H5RVF4</accession>
<feature type="binding site" evidence="7">
    <location>
        <position position="35"/>
    </location>
    <ligand>
        <name>FMN</name>
        <dbReference type="ChEBI" id="CHEBI:58210"/>
    </ligand>
</feature>
<dbReference type="GO" id="GO:0106141">
    <property type="term" value="F:flavin prenyltransferase activity"/>
    <property type="evidence" value="ECO:0007669"/>
    <property type="project" value="UniProtKB-EC"/>
</dbReference>
<comment type="catalytic activity">
    <reaction evidence="5 7">
        <text>dimethylallyl phosphate + FMNH2 = prenylated FMNH2 + phosphate</text>
        <dbReference type="Rhea" id="RHEA:37743"/>
        <dbReference type="ChEBI" id="CHEBI:43474"/>
        <dbReference type="ChEBI" id="CHEBI:57618"/>
        <dbReference type="ChEBI" id="CHEBI:87467"/>
        <dbReference type="ChEBI" id="CHEBI:88052"/>
        <dbReference type="EC" id="2.5.1.129"/>
    </reaction>
</comment>
<name>A0A1H5RVF4_9CLOT</name>
<comment type="caution">
    <text evidence="7">Lacks conserved residue(s) required for the propagation of feature annotation.</text>
</comment>
<feature type="binding site" evidence="7">
    <location>
        <position position="121"/>
    </location>
    <ligand>
        <name>FMN</name>
        <dbReference type="ChEBI" id="CHEBI:58210"/>
    </ligand>
</feature>
<dbReference type="InterPro" id="IPR036551">
    <property type="entry name" value="Flavin_trans-like"/>
</dbReference>
<keyword evidence="3 7" id="KW-0288">FMN</keyword>
<proteinExistence type="inferred from homology"/>
<feature type="binding site" evidence="7">
    <location>
        <begin position="86"/>
        <end position="89"/>
    </location>
    <ligand>
        <name>FMN</name>
        <dbReference type="ChEBI" id="CHEBI:58210"/>
    </ligand>
</feature>
<evidence type="ECO:0000259" key="8">
    <source>
        <dbReference type="Pfam" id="PF02441"/>
    </source>
</evidence>
<organism evidence="9 10">
    <name type="scientific">Caloramator fervidus</name>
    <dbReference type="NCBI Taxonomy" id="29344"/>
    <lineage>
        <taxon>Bacteria</taxon>
        <taxon>Bacillati</taxon>
        <taxon>Bacillota</taxon>
        <taxon>Clostridia</taxon>
        <taxon>Eubacteriales</taxon>
        <taxon>Clostridiaceae</taxon>
        <taxon>Caloramator</taxon>
    </lineage>
</organism>
<dbReference type="PANTHER" id="PTHR43374">
    <property type="entry name" value="FLAVIN PRENYLTRANSFERASE"/>
    <property type="match status" value="1"/>
</dbReference>
<dbReference type="RefSeq" id="WP_103895242.1">
    <property type="nucleotide sequence ID" value="NZ_FNUK01000001.1"/>
</dbReference>
<keyword evidence="10" id="KW-1185">Reference proteome</keyword>
<feature type="domain" description="Flavoprotein" evidence="8">
    <location>
        <begin position="1"/>
        <end position="172"/>
    </location>
</feature>
<dbReference type="EMBL" id="FNUK01000001">
    <property type="protein sequence ID" value="SEF42114.1"/>
    <property type="molecule type" value="Genomic_DNA"/>
</dbReference>
<dbReference type="NCBIfam" id="NF004685">
    <property type="entry name" value="PRK06029.1"/>
    <property type="match status" value="1"/>
</dbReference>
<evidence type="ECO:0000313" key="10">
    <source>
        <dbReference type="Proteomes" id="UP000242850"/>
    </source>
</evidence>
<dbReference type="InterPro" id="IPR004507">
    <property type="entry name" value="UbiX-like"/>
</dbReference>
<evidence type="ECO:0000256" key="3">
    <source>
        <dbReference type="ARBA" id="ARBA00022643"/>
    </source>
</evidence>
<dbReference type="PANTHER" id="PTHR43374:SF1">
    <property type="entry name" value="FLAVIN PRENYLTRANSFERASE PAD1, MITOCHONDRIAL"/>
    <property type="match status" value="1"/>
</dbReference>
<dbReference type="NCBIfam" id="TIGR00421">
    <property type="entry name" value="ubiX_pad"/>
    <property type="match status" value="1"/>
</dbReference>
<keyword evidence="4 7" id="KW-0808">Transferase</keyword>
<feature type="binding site" evidence="7">
    <location>
        <position position="151"/>
    </location>
    <ligand>
        <name>dimethylallyl phosphate</name>
        <dbReference type="ChEBI" id="CHEBI:88052"/>
    </ligand>
</feature>
<dbReference type="Pfam" id="PF02441">
    <property type="entry name" value="Flavoprotein"/>
    <property type="match status" value="1"/>
</dbReference>
<reference evidence="10" key="1">
    <citation type="submission" date="2016-10" db="EMBL/GenBank/DDBJ databases">
        <authorList>
            <person name="Varghese N."/>
            <person name="Submissions S."/>
        </authorList>
    </citation>
    <scope>NUCLEOTIDE SEQUENCE [LARGE SCALE GENOMIC DNA]</scope>
    <source>
        <strain evidence="10">DSM 5463</strain>
    </source>
</reference>
<feature type="binding site" evidence="7">
    <location>
        <begin position="9"/>
        <end position="11"/>
    </location>
    <ligand>
        <name>FMN</name>
        <dbReference type="ChEBI" id="CHEBI:58210"/>
    </ligand>
</feature>
<dbReference type="Proteomes" id="UP000242850">
    <property type="component" value="Unassembled WGS sequence"/>
</dbReference>
<sequence length="187" mass="20459">MRLIVGISGGSCAIYGVGLLKVLKELNIETHLVVSKMGEYVLEHECGFKLEDLKNFATYVHDNKDLAAPIASGSFKTDGMVIVPCSMKTLSAVANGYSESLLTRAADVCIKEGRKLILVPRETPLSAIHLENMLKLSKIGVKIMPASPAFYNHPKSISDLVAFMVGRILDQLNIEHSLFIRWGENDG</sequence>
<evidence type="ECO:0000256" key="2">
    <source>
        <dbReference type="ARBA" id="ARBA00022630"/>
    </source>
</evidence>
<dbReference type="GO" id="GO:0016831">
    <property type="term" value="F:carboxy-lyase activity"/>
    <property type="evidence" value="ECO:0007669"/>
    <property type="project" value="TreeGrafter"/>
</dbReference>
<dbReference type="Gene3D" id="3.40.50.1950">
    <property type="entry name" value="Flavin prenyltransferase-like"/>
    <property type="match status" value="1"/>
</dbReference>
<keyword evidence="1 7" id="KW-0637">Prenyltransferase</keyword>
<protein>
    <recommendedName>
        <fullName evidence="7">Flavin prenyltransferase UbiX</fullName>
        <ecNumber evidence="7">2.5.1.129</ecNumber>
    </recommendedName>
</protein>
<evidence type="ECO:0000256" key="4">
    <source>
        <dbReference type="ARBA" id="ARBA00022679"/>
    </source>
</evidence>
<dbReference type="EC" id="2.5.1.129" evidence="7"/>
<dbReference type="OrthoDB" id="9781577at2"/>
<comment type="function">
    <text evidence="7">Flavin prenyltransferase that catalyzes the synthesis of the prenylated FMN cofactor (prenyl-FMN) for 4-hydroxy-3-polyprenylbenzoic acid decarboxylase UbiD. The prenyltransferase is metal-independent and links a dimethylallyl moiety from dimethylallyl monophosphate (DMAP) to the flavin N5 and C6 atoms of FMN.</text>
</comment>
<dbReference type="HAMAP" id="MF_01984">
    <property type="entry name" value="ubiX_pad"/>
    <property type="match status" value="1"/>
</dbReference>
<keyword evidence="2 7" id="KW-0285">Flavoprotein</keyword>
<comment type="similarity">
    <text evidence="6 7">Belongs to the UbiX/PAD1 family.</text>
</comment>
<feature type="binding site" evidence="7">
    <location>
        <position position="167"/>
    </location>
    <ligand>
        <name>dimethylallyl phosphate</name>
        <dbReference type="ChEBI" id="CHEBI:88052"/>
    </ligand>
</feature>
<dbReference type="SUPFAM" id="SSF52507">
    <property type="entry name" value="Homo-oligomeric flavin-containing Cys decarboxylases, HFCD"/>
    <property type="match status" value="1"/>
</dbReference>
<gene>
    <name evidence="7" type="primary">ubiX</name>
    <name evidence="9" type="ORF">SAMN05660865_00222</name>
</gene>